<dbReference type="InterPro" id="IPR058913">
    <property type="entry name" value="Integrase_dom_put"/>
</dbReference>
<dbReference type="GO" id="GO:0003676">
    <property type="term" value="F:nucleic acid binding"/>
    <property type="evidence" value="ECO:0007669"/>
    <property type="project" value="InterPro"/>
</dbReference>
<dbReference type="Gene3D" id="3.30.420.10">
    <property type="entry name" value="Ribonuclease H-like superfamily/Ribonuclease H"/>
    <property type="match status" value="1"/>
</dbReference>
<dbReference type="InterPro" id="IPR001584">
    <property type="entry name" value="Integrase_cat-core"/>
</dbReference>
<organism evidence="1 2">
    <name type="scientific">Paramuricea clavata</name>
    <name type="common">Red gorgonian</name>
    <name type="synonym">Violescent sea-whip</name>
    <dbReference type="NCBI Taxonomy" id="317549"/>
    <lineage>
        <taxon>Eukaryota</taxon>
        <taxon>Metazoa</taxon>
        <taxon>Cnidaria</taxon>
        <taxon>Anthozoa</taxon>
        <taxon>Octocorallia</taxon>
        <taxon>Malacalcyonacea</taxon>
        <taxon>Plexauridae</taxon>
        <taxon>Paramuricea</taxon>
    </lineage>
</organism>
<dbReference type="PROSITE" id="PS50994">
    <property type="entry name" value="INTEGRASE"/>
    <property type="match status" value="1"/>
</dbReference>
<dbReference type="SUPFAM" id="SSF53098">
    <property type="entry name" value="Ribonuclease H-like"/>
    <property type="match status" value="1"/>
</dbReference>
<accession>A0A6S7I2D7</accession>
<dbReference type="PANTHER" id="PTHR46791:SF4">
    <property type="match status" value="1"/>
</dbReference>
<evidence type="ECO:0000313" key="2">
    <source>
        <dbReference type="Proteomes" id="UP001152795"/>
    </source>
</evidence>
<dbReference type="InterPro" id="IPR012337">
    <property type="entry name" value="RNaseH-like_sf"/>
</dbReference>
<proteinExistence type="predicted"/>
<gene>
    <name evidence="1" type="ORF">PACLA_8A041382</name>
</gene>
<dbReference type="Pfam" id="PF24764">
    <property type="entry name" value="rva_4"/>
    <property type="match status" value="1"/>
</dbReference>
<dbReference type="Proteomes" id="UP001152795">
    <property type="component" value="Unassembled WGS sequence"/>
</dbReference>
<protein>
    <submittedName>
        <fullName evidence="1">Uncharacterized protein</fullName>
    </submittedName>
</protein>
<dbReference type="GO" id="GO:0015074">
    <property type="term" value="P:DNA integration"/>
    <property type="evidence" value="ECO:0007669"/>
    <property type="project" value="InterPro"/>
</dbReference>
<dbReference type="EMBL" id="CACRXK020006852">
    <property type="protein sequence ID" value="CAB4010623.1"/>
    <property type="molecule type" value="Genomic_DNA"/>
</dbReference>
<reference evidence="1" key="1">
    <citation type="submission" date="2020-04" db="EMBL/GenBank/DDBJ databases">
        <authorList>
            <person name="Alioto T."/>
            <person name="Alioto T."/>
            <person name="Gomez Garrido J."/>
        </authorList>
    </citation>
    <scope>NUCLEOTIDE SEQUENCE</scope>
    <source>
        <strain evidence="1">A484AB</strain>
    </source>
</reference>
<dbReference type="PANTHER" id="PTHR46791">
    <property type="entry name" value="EXPRESSED PROTEIN"/>
    <property type="match status" value="1"/>
</dbReference>
<dbReference type="OrthoDB" id="5987220at2759"/>
<sequence>MAMENEISIFINDVLSYLAVGKDMFIELKRNLFTAEDDCANVLCQRCTAFIDGLSILSGNSLWSRPVGDTYIADDMCNLIIELQRMHDILQERVETAPTENSRYTCGYERGSRRRGRPRFLIPERQLVGLRSLNFTWKQIAEMLGVSEKTLRRRRIDSDLPVCENNYSNITDEELDRTISLILGTSPNSGERMVTGALVSQNVRVQRARIRASINRVDPINRQLRNHISIHRRVYSVPTPNALWHLDGHHKLIRWRMVIHGCVDGFSRVIVFLKCSNNNEALTVLESFQSAVNTFHYPRRIRTDHGTENVEVARFMLHKYGITTNPVITGRSIHNQRIERMWKDVFAYVLQYFYNLFYFMESQDILDPDNELHLFALQYIYIPCVKRALDYFTLQWNNHPMSTQGNKSPLQSWTAGFYEFAESNYTVVRDVLDVDTINFDHYGIDDDGPRPQIETSNNVVVPRSTIQLSMEETRALTDEISPLSEDNDNGVHLYQRTVAFVNNFFDSDVESS</sequence>
<comment type="caution">
    <text evidence="1">The sequence shown here is derived from an EMBL/GenBank/DDBJ whole genome shotgun (WGS) entry which is preliminary data.</text>
</comment>
<dbReference type="AlphaFoldDB" id="A0A6S7I2D7"/>
<dbReference type="InterPro" id="IPR036397">
    <property type="entry name" value="RNaseH_sf"/>
</dbReference>
<evidence type="ECO:0000313" key="1">
    <source>
        <dbReference type="EMBL" id="CAB4010623.1"/>
    </source>
</evidence>
<keyword evidence="2" id="KW-1185">Reference proteome</keyword>
<name>A0A6S7I2D7_PARCT</name>